<reference evidence="3" key="1">
    <citation type="submission" date="2016-06" db="EMBL/GenBank/DDBJ databases">
        <title>Parallel loss of symbiosis genes in relatives of nitrogen-fixing non-legume Parasponia.</title>
        <authorList>
            <person name="Van Velzen R."/>
            <person name="Holmer R."/>
            <person name="Bu F."/>
            <person name="Rutten L."/>
            <person name="Van Zeijl A."/>
            <person name="Liu W."/>
            <person name="Santuari L."/>
            <person name="Cao Q."/>
            <person name="Sharma T."/>
            <person name="Shen D."/>
            <person name="Roswanjaya Y."/>
            <person name="Wardhani T."/>
            <person name="Kalhor M.S."/>
            <person name="Jansen J."/>
            <person name="Van den Hoogen J."/>
            <person name="Gungor B."/>
            <person name="Hartog M."/>
            <person name="Hontelez J."/>
            <person name="Verver J."/>
            <person name="Yang W.-C."/>
            <person name="Schijlen E."/>
            <person name="Repin R."/>
            <person name="Schilthuizen M."/>
            <person name="Schranz E."/>
            <person name="Heidstra R."/>
            <person name="Miyata K."/>
            <person name="Fedorova E."/>
            <person name="Kohlen W."/>
            <person name="Bisseling T."/>
            <person name="Smit S."/>
            <person name="Geurts R."/>
        </authorList>
    </citation>
    <scope>NUCLEOTIDE SEQUENCE [LARGE SCALE GENOMIC DNA]</scope>
    <source>
        <strain evidence="3">cv. WU1-14</strain>
    </source>
</reference>
<dbReference type="AlphaFoldDB" id="A0A2P5CW86"/>
<feature type="region of interest" description="Disordered" evidence="1">
    <location>
        <begin position="1"/>
        <end position="29"/>
    </location>
</feature>
<evidence type="ECO:0000256" key="1">
    <source>
        <dbReference type="SAM" id="MobiDB-lite"/>
    </source>
</evidence>
<evidence type="ECO:0000313" key="3">
    <source>
        <dbReference type="Proteomes" id="UP000237105"/>
    </source>
</evidence>
<comment type="caution">
    <text evidence="2">The sequence shown here is derived from an EMBL/GenBank/DDBJ whole genome shotgun (WGS) entry which is preliminary data.</text>
</comment>
<evidence type="ECO:0000313" key="2">
    <source>
        <dbReference type="EMBL" id="PON65261.1"/>
    </source>
</evidence>
<protein>
    <submittedName>
        <fullName evidence="2">Uncharacterized protein</fullName>
    </submittedName>
</protein>
<organism evidence="2 3">
    <name type="scientific">Parasponia andersonii</name>
    <name type="common">Sponia andersonii</name>
    <dbReference type="NCBI Taxonomy" id="3476"/>
    <lineage>
        <taxon>Eukaryota</taxon>
        <taxon>Viridiplantae</taxon>
        <taxon>Streptophyta</taxon>
        <taxon>Embryophyta</taxon>
        <taxon>Tracheophyta</taxon>
        <taxon>Spermatophyta</taxon>
        <taxon>Magnoliopsida</taxon>
        <taxon>eudicotyledons</taxon>
        <taxon>Gunneridae</taxon>
        <taxon>Pentapetalae</taxon>
        <taxon>rosids</taxon>
        <taxon>fabids</taxon>
        <taxon>Rosales</taxon>
        <taxon>Cannabaceae</taxon>
        <taxon>Parasponia</taxon>
    </lineage>
</organism>
<dbReference type="EMBL" id="JXTB01000089">
    <property type="protein sequence ID" value="PON65261.1"/>
    <property type="molecule type" value="Genomic_DNA"/>
</dbReference>
<proteinExistence type="predicted"/>
<dbReference type="Proteomes" id="UP000237105">
    <property type="component" value="Unassembled WGS sequence"/>
</dbReference>
<keyword evidence="3" id="KW-1185">Reference proteome</keyword>
<name>A0A2P5CW86_PARAD</name>
<accession>A0A2P5CW86</accession>
<gene>
    <name evidence="2" type="ORF">PanWU01x14_117780</name>
</gene>
<sequence>MGIDGGRTSSQRPHTLSLLATSLDRTHSL</sequence>
<feature type="compositionally biased region" description="Polar residues" evidence="1">
    <location>
        <begin position="7"/>
        <end position="20"/>
    </location>
</feature>